<feature type="region of interest" description="Disordered" evidence="1">
    <location>
        <begin position="624"/>
        <end position="679"/>
    </location>
</feature>
<keyword evidence="2" id="KW-0472">Membrane</keyword>
<feature type="compositionally biased region" description="Polar residues" evidence="1">
    <location>
        <begin position="634"/>
        <end position="645"/>
    </location>
</feature>
<feature type="transmembrane region" description="Helical" evidence="2">
    <location>
        <begin position="532"/>
        <end position="557"/>
    </location>
</feature>
<keyword evidence="2" id="KW-0812">Transmembrane</keyword>
<feature type="transmembrane region" description="Helical" evidence="2">
    <location>
        <begin position="6"/>
        <end position="25"/>
    </location>
</feature>
<sequence>MRAPRFLPPLLLALLGAAVIVRFALAPPPRLHHAPDIRVAPRPFPASAAAAPAPLQSRLLSGTGPAKPPDASLSIIATLTVTLILTITTCCEVLNHLARHRPFFEALLESLYSTHLVLMGLIAYWFAKSWRDNERIDLDHYIEVRHAFDSARRELRMEEVYVHSRESEAEFYTVNPRSLWTSVRHPYKFYRYKQLLHVVRLHELRSNFLSGNSLPYDFQVHRYLDRCLTNLLVGMVEISFRTWAFLLVMLELYFYLSTIEAFTYLPPATRRFLNAAPDPNAPVTVRPPFSVTTIVFWLFFCCAGLVASVLMTINMDKIYWEMLHCRDFVNIPAGCTGDAKRHKTVTVGPGGGYQMARSAALEPPAEVSLRLAGSAADIPAGSKARRAFERGFISDVSGALEIEEKRVTVASIESGSIVVNFVIQASANTHDPKVADLVGKLEEQAATPGSPLLKGAVTGALQDPPLTKYGKAAARKSDTGDDVGGYQRLQIDLFFRKNPYLILRAYSLTAFTFSFLASVLVFYGTLIIQDDFVWATVSWAIWVLTYVLSFMLIALMIPKFCLSVSLGQLVDRAMLNEALADYRLFKLKKQRRAALLQDEEPAPTNPNDASRDSDTSFAESLRSRLAAKPKSKLSIDTSQRASFRTSKLPATPTIFHSPNPTAMRRTLERSSQNSHHSNASIRWMDIADLANKSTQDLPAPKSASLSRVQPRRTKSISDSSKIAQMRNMFGDAGESKEKSLPPKPPTPRRSRRKSVSDGVAAMVAGFVPPVSRTRSSGGSDAMDSVPEHQHEAERVSTESNGSSNHRAPRTPRESHLVVSEHASMGFTEDAPAGHYESTLVSPLATVDIHVHGRMKRKVLFPVIAWIASMWFVISDLLAAATFFCLALRAYYLVSEFSPYTYNVTFPASNFPL</sequence>
<accession>A0ABQ6NA52</accession>
<dbReference type="EMBL" id="BRYB01006596">
    <property type="protein sequence ID" value="GMI52641.1"/>
    <property type="molecule type" value="Genomic_DNA"/>
</dbReference>
<feature type="transmembrane region" description="Helical" evidence="2">
    <location>
        <begin position="858"/>
        <end position="891"/>
    </location>
</feature>
<feature type="compositionally biased region" description="Polar residues" evidence="1">
    <location>
        <begin position="669"/>
        <end position="679"/>
    </location>
</feature>
<feature type="region of interest" description="Disordered" evidence="1">
    <location>
        <begin position="596"/>
        <end position="615"/>
    </location>
</feature>
<proteinExistence type="predicted"/>
<feature type="non-terminal residue" evidence="3">
    <location>
        <position position="912"/>
    </location>
</feature>
<evidence type="ECO:0000313" key="4">
    <source>
        <dbReference type="Proteomes" id="UP001165060"/>
    </source>
</evidence>
<feature type="transmembrane region" description="Helical" evidence="2">
    <location>
        <begin position="505"/>
        <end position="526"/>
    </location>
</feature>
<feature type="transmembrane region" description="Helical" evidence="2">
    <location>
        <begin position="75"/>
        <end position="98"/>
    </location>
</feature>
<feature type="transmembrane region" description="Helical" evidence="2">
    <location>
        <begin position="231"/>
        <end position="256"/>
    </location>
</feature>
<evidence type="ECO:0000256" key="2">
    <source>
        <dbReference type="SAM" id="Phobius"/>
    </source>
</evidence>
<organism evidence="3 4">
    <name type="scientific">Tetraparma gracilis</name>
    <dbReference type="NCBI Taxonomy" id="2962635"/>
    <lineage>
        <taxon>Eukaryota</taxon>
        <taxon>Sar</taxon>
        <taxon>Stramenopiles</taxon>
        <taxon>Ochrophyta</taxon>
        <taxon>Bolidophyceae</taxon>
        <taxon>Parmales</taxon>
        <taxon>Triparmaceae</taxon>
        <taxon>Tetraparma</taxon>
    </lineage>
</organism>
<gene>
    <name evidence="3" type="ORF">TeGR_g1957</name>
</gene>
<dbReference type="Proteomes" id="UP001165060">
    <property type="component" value="Unassembled WGS sequence"/>
</dbReference>
<protein>
    <submittedName>
        <fullName evidence="3">Uncharacterized protein</fullName>
    </submittedName>
</protein>
<evidence type="ECO:0000256" key="1">
    <source>
        <dbReference type="SAM" id="MobiDB-lite"/>
    </source>
</evidence>
<feature type="transmembrane region" description="Helical" evidence="2">
    <location>
        <begin position="294"/>
        <end position="313"/>
    </location>
</feature>
<feature type="compositionally biased region" description="Basic and acidic residues" evidence="1">
    <location>
        <begin position="785"/>
        <end position="796"/>
    </location>
</feature>
<feature type="region of interest" description="Disordered" evidence="1">
    <location>
        <begin position="694"/>
        <end position="814"/>
    </location>
</feature>
<evidence type="ECO:0000313" key="3">
    <source>
        <dbReference type="EMBL" id="GMI52641.1"/>
    </source>
</evidence>
<keyword evidence="4" id="KW-1185">Reference proteome</keyword>
<reference evidence="3 4" key="1">
    <citation type="journal article" date="2023" name="Commun. Biol.">
        <title>Genome analysis of Parmales, the sister group of diatoms, reveals the evolutionary specialization of diatoms from phago-mixotrophs to photoautotrophs.</title>
        <authorList>
            <person name="Ban H."/>
            <person name="Sato S."/>
            <person name="Yoshikawa S."/>
            <person name="Yamada K."/>
            <person name="Nakamura Y."/>
            <person name="Ichinomiya M."/>
            <person name="Sato N."/>
            <person name="Blanc-Mathieu R."/>
            <person name="Endo H."/>
            <person name="Kuwata A."/>
            <person name="Ogata H."/>
        </authorList>
    </citation>
    <scope>NUCLEOTIDE SEQUENCE [LARGE SCALE GENOMIC DNA]</scope>
</reference>
<name>A0ABQ6NA52_9STRA</name>
<keyword evidence="2" id="KW-1133">Transmembrane helix</keyword>
<comment type="caution">
    <text evidence="3">The sequence shown here is derived from an EMBL/GenBank/DDBJ whole genome shotgun (WGS) entry which is preliminary data.</text>
</comment>